<protein>
    <submittedName>
        <fullName evidence="2">Uncharacterized protein</fullName>
    </submittedName>
</protein>
<keyword evidence="1" id="KW-0812">Transmembrane</keyword>
<evidence type="ECO:0000256" key="1">
    <source>
        <dbReference type="SAM" id="Phobius"/>
    </source>
</evidence>
<reference evidence="2" key="1">
    <citation type="journal article" date="2023" name="Mol. Phylogenet. Evol.">
        <title>Genome-scale phylogeny and comparative genomics of the fungal order Sordariales.</title>
        <authorList>
            <person name="Hensen N."/>
            <person name="Bonometti L."/>
            <person name="Westerberg I."/>
            <person name="Brannstrom I.O."/>
            <person name="Guillou S."/>
            <person name="Cros-Aarteil S."/>
            <person name="Calhoun S."/>
            <person name="Haridas S."/>
            <person name="Kuo A."/>
            <person name="Mondo S."/>
            <person name="Pangilinan J."/>
            <person name="Riley R."/>
            <person name="LaButti K."/>
            <person name="Andreopoulos B."/>
            <person name="Lipzen A."/>
            <person name="Chen C."/>
            <person name="Yan M."/>
            <person name="Daum C."/>
            <person name="Ng V."/>
            <person name="Clum A."/>
            <person name="Steindorff A."/>
            <person name="Ohm R.A."/>
            <person name="Martin F."/>
            <person name="Silar P."/>
            <person name="Natvig D.O."/>
            <person name="Lalanne C."/>
            <person name="Gautier V."/>
            <person name="Ament-Velasquez S.L."/>
            <person name="Kruys A."/>
            <person name="Hutchinson M.I."/>
            <person name="Powell A.J."/>
            <person name="Barry K."/>
            <person name="Miller A.N."/>
            <person name="Grigoriev I.V."/>
            <person name="Debuchy R."/>
            <person name="Gladieux P."/>
            <person name="Hiltunen Thoren M."/>
            <person name="Johannesson H."/>
        </authorList>
    </citation>
    <scope>NUCLEOTIDE SEQUENCE</scope>
    <source>
        <strain evidence="2">CBS 626.80</strain>
    </source>
</reference>
<accession>A0AAN6SDB6</accession>
<gene>
    <name evidence="2" type="ORF">QBC32DRAFT_49935</name>
</gene>
<dbReference type="EMBL" id="MU859244">
    <property type="protein sequence ID" value="KAK3948801.1"/>
    <property type="molecule type" value="Genomic_DNA"/>
</dbReference>
<dbReference type="Proteomes" id="UP001303222">
    <property type="component" value="Unassembled WGS sequence"/>
</dbReference>
<dbReference type="AlphaFoldDB" id="A0AAN6SDB6"/>
<reference evidence="2" key="2">
    <citation type="submission" date="2023-06" db="EMBL/GenBank/DDBJ databases">
        <authorList>
            <consortium name="Lawrence Berkeley National Laboratory"/>
            <person name="Mondo S.J."/>
            <person name="Hensen N."/>
            <person name="Bonometti L."/>
            <person name="Westerberg I."/>
            <person name="Brannstrom I.O."/>
            <person name="Guillou S."/>
            <person name="Cros-Aarteil S."/>
            <person name="Calhoun S."/>
            <person name="Haridas S."/>
            <person name="Kuo A."/>
            <person name="Pangilinan J."/>
            <person name="Riley R."/>
            <person name="Labutti K."/>
            <person name="Andreopoulos B."/>
            <person name="Lipzen A."/>
            <person name="Chen C."/>
            <person name="Yanf M."/>
            <person name="Daum C."/>
            <person name="Ng V."/>
            <person name="Clum A."/>
            <person name="Steindorff A."/>
            <person name="Ohm R."/>
            <person name="Martin F."/>
            <person name="Silar P."/>
            <person name="Natvig D."/>
            <person name="Lalanne C."/>
            <person name="Gautier V."/>
            <person name="Ament-Velasquez S.L."/>
            <person name="Kruys A."/>
            <person name="Hutchinson M.I."/>
            <person name="Powell A.J."/>
            <person name="Barry K."/>
            <person name="Miller A.N."/>
            <person name="Grigoriev I.V."/>
            <person name="Debuchy R."/>
            <person name="Gladieux P."/>
            <person name="Thoren M.H."/>
            <person name="Johannesson H."/>
        </authorList>
    </citation>
    <scope>NUCLEOTIDE SEQUENCE</scope>
    <source>
        <strain evidence="2">CBS 626.80</strain>
    </source>
</reference>
<evidence type="ECO:0000313" key="3">
    <source>
        <dbReference type="Proteomes" id="UP001303222"/>
    </source>
</evidence>
<sequence length="94" mass="11236">MLRNDTTSTLFFSFVIPSLFVSQLRFLSFFLFFFFIILLSQVYEILAWWKNGTVGNLLLLYIYIDTYTYIHTHTFLVYTFLFLSSLFACSSSYR</sequence>
<keyword evidence="3" id="KW-1185">Reference proteome</keyword>
<organism evidence="2 3">
    <name type="scientific">Pseudoneurospora amorphoporcata</name>
    <dbReference type="NCBI Taxonomy" id="241081"/>
    <lineage>
        <taxon>Eukaryota</taxon>
        <taxon>Fungi</taxon>
        <taxon>Dikarya</taxon>
        <taxon>Ascomycota</taxon>
        <taxon>Pezizomycotina</taxon>
        <taxon>Sordariomycetes</taxon>
        <taxon>Sordariomycetidae</taxon>
        <taxon>Sordariales</taxon>
        <taxon>Sordariaceae</taxon>
        <taxon>Pseudoneurospora</taxon>
    </lineage>
</organism>
<evidence type="ECO:0000313" key="2">
    <source>
        <dbReference type="EMBL" id="KAK3948801.1"/>
    </source>
</evidence>
<feature type="transmembrane region" description="Helical" evidence="1">
    <location>
        <begin position="70"/>
        <end position="89"/>
    </location>
</feature>
<proteinExistence type="predicted"/>
<keyword evidence="1" id="KW-1133">Transmembrane helix</keyword>
<feature type="transmembrane region" description="Helical" evidence="1">
    <location>
        <begin position="12"/>
        <end position="39"/>
    </location>
</feature>
<comment type="caution">
    <text evidence="2">The sequence shown here is derived from an EMBL/GenBank/DDBJ whole genome shotgun (WGS) entry which is preliminary data.</text>
</comment>
<keyword evidence="1" id="KW-0472">Membrane</keyword>
<name>A0AAN6SDB6_9PEZI</name>